<protein>
    <submittedName>
        <fullName evidence="2">Uncharacterized protein</fullName>
    </submittedName>
</protein>
<feature type="region of interest" description="Disordered" evidence="1">
    <location>
        <begin position="47"/>
        <end position="68"/>
    </location>
</feature>
<keyword evidence="3" id="KW-1185">Reference proteome</keyword>
<evidence type="ECO:0000256" key="1">
    <source>
        <dbReference type="SAM" id="MobiDB-lite"/>
    </source>
</evidence>
<evidence type="ECO:0000313" key="3">
    <source>
        <dbReference type="Proteomes" id="UP000037069"/>
    </source>
</evidence>
<proteinExistence type="predicted"/>
<feature type="compositionally biased region" description="Basic residues" evidence="1">
    <location>
        <begin position="47"/>
        <end position="58"/>
    </location>
</feature>
<evidence type="ECO:0000313" key="2">
    <source>
        <dbReference type="EMBL" id="KNC23596.1"/>
    </source>
</evidence>
<dbReference type="EMBL" id="JRES01001330">
    <property type="protein sequence ID" value="KNC23596.1"/>
    <property type="molecule type" value="Genomic_DNA"/>
</dbReference>
<accession>A0A0L0BUA0</accession>
<gene>
    <name evidence="2" type="ORF">FF38_11220</name>
</gene>
<dbReference type="AlphaFoldDB" id="A0A0L0BUA0"/>
<dbReference type="Proteomes" id="UP000037069">
    <property type="component" value="Unassembled WGS sequence"/>
</dbReference>
<feature type="compositionally biased region" description="Polar residues" evidence="1">
    <location>
        <begin position="59"/>
        <end position="68"/>
    </location>
</feature>
<comment type="caution">
    <text evidence="2">The sequence shown here is derived from an EMBL/GenBank/DDBJ whole genome shotgun (WGS) entry which is preliminary data.</text>
</comment>
<sequence>MYNMWSIGSSLSDEVSSAEFSCINNDRYRNFVTGLHLQSLTQRHHFPQQKSSAHRIHPKTQQQQNNLRNNISNQQYDARFAFNKLMLTDANQEIIKQVN</sequence>
<reference evidence="2 3" key="1">
    <citation type="journal article" date="2015" name="Nat. Commun.">
        <title>Lucilia cuprina genome unlocks parasitic fly biology to underpin future interventions.</title>
        <authorList>
            <person name="Anstead C.A."/>
            <person name="Korhonen P.K."/>
            <person name="Young N.D."/>
            <person name="Hall R.S."/>
            <person name="Jex A.R."/>
            <person name="Murali S.C."/>
            <person name="Hughes D.S."/>
            <person name="Lee S.F."/>
            <person name="Perry T."/>
            <person name="Stroehlein A.J."/>
            <person name="Ansell B.R."/>
            <person name="Breugelmans B."/>
            <person name="Hofmann A."/>
            <person name="Qu J."/>
            <person name="Dugan S."/>
            <person name="Lee S.L."/>
            <person name="Chao H."/>
            <person name="Dinh H."/>
            <person name="Han Y."/>
            <person name="Doddapaneni H.V."/>
            <person name="Worley K.C."/>
            <person name="Muzny D.M."/>
            <person name="Ioannidis P."/>
            <person name="Waterhouse R.M."/>
            <person name="Zdobnov E.M."/>
            <person name="James P.J."/>
            <person name="Bagnall N.H."/>
            <person name="Kotze A.C."/>
            <person name="Gibbs R.A."/>
            <person name="Richards S."/>
            <person name="Batterham P."/>
            <person name="Gasser R.B."/>
        </authorList>
    </citation>
    <scope>NUCLEOTIDE SEQUENCE [LARGE SCALE GENOMIC DNA]</scope>
    <source>
        <strain evidence="2 3">LS</strain>
        <tissue evidence="2">Full body</tissue>
    </source>
</reference>
<name>A0A0L0BUA0_LUCCU</name>
<organism evidence="2 3">
    <name type="scientific">Lucilia cuprina</name>
    <name type="common">Green bottle fly</name>
    <name type="synonym">Australian sheep blowfly</name>
    <dbReference type="NCBI Taxonomy" id="7375"/>
    <lineage>
        <taxon>Eukaryota</taxon>
        <taxon>Metazoa</taxon>
        <taxon>Ecdysozoa</taxon>
        <taxon>Arthropoda</taxon>
        <taxon>Hexapoda</taxon>
        <taxon>Insecta</taxon>
        <taxon>Pterygota</taxon>
        <taxon>Neoptera</taxon>
        <taxon>Endopterygota</taxon>
        <taxon>Diptera</taxon>
        <taxon>Brachycera</taxon>
        <taxon>Muscomorpha</taxon>
        <taxon>Oestroidea</taxon>
        <taxon>Calliphoridae</taxon>
        <taxon>Luciliinae</taxon>
        <taxon>Lucilia</taxon>
    </lineage>
</organism>